<dbReference type="InterPro" id="IPR025469">
    <property type="entry name" value="DUF4320"/>
</dbReference>
<proteinExistence type="predicted"/>
<evidence type="ECO:0000256" key="1">
    <source>
        <dbReference type="SAM" id="Phobius"/>
    </source>
</evidence>
<dbReference type="EMBL" id="QTJW01000017">
    <property type="protein sequence ID" value="RGD68343.1"/>
    <property type="molecule type" value="Genomic_DNA"/>
</dbReference>
<organism evidence="2 3">
    <name type="scientific">Hungatella hathewayi</name>
    <dbReference type="NCBI Taxonomy" id="154046"/>
    <lineage>
        <taxon>Bacteria</taxon>
        <taxon>Bacillati</taxon>
        <taxon>Bacillota</taxon>
        <taxon>Clostridia</taxon>
        <taxon>Lachnospirales</taxon>
        <taxon>Lachnospiraceae</taxon>
        <taxon>Hungatella</taxon>
    </lineage>
</organism>
<evidence type="ECO:0000313" key="2">
    <source>
        <dbReference type="EMBL" id="RGD68343.1"/>
    </source>
</evidence>
<reference evidence="2 3" key="1">
    <citation type="submission" date="2018-08" db="EMBL/GenBank/DDBJ databases">
        <title>A genome reference for cultivated species of the human gut microbiota.</title>
        <authorList>
            <person name="Zou Y."/>
            <person name="Xue W."/>
            <person name="Luo G."/>
        </authorList>
    </citation>
    <scope>NUCLEOTIDE SEQUENCE [LARGE SCALE GENOMIC DNA]</scope>
    <source>
        <strain evidence="2 3">AF19-13AC</strain>
    </source>
</reference>
<dbReference type="OrthoDB" id="9800249at2"/>
<feature type="transmembrane region" description="Helical" evidence="1">
    <location>
        <begin position="12"/>
        <end position="39"/>
    </location>
</feature>
<accession>A0A3E3DGG6</accession>
<keyword evidence="1" id="KW-0472">Membrane</keyword>
<evidence type="ECO:0000313" key="3">
    <source>
        <dbReference type="Proteomes" id="UP000261023"/>
    </source>
</evidence>
<gene>
    <name evidence="2" type="ORF">DWX31_22805</name>
</gene>
<keyword evidence="1" id="KW-1133">Transmembrane helix</keyword>
<protein>
    <submittedName>
        <fullName evidence="2">DUF4320 family protein</fullName>
    </submittedName>
</protein>
<comment type="caution">
    <text evidence="2">The sequence shown here is derived from an EMBL/GenBank/DDBJ whole genome shotgun (WGS) entry which is preliminary data.</text>
</comment>
<sequence length="133" mass="15062">MMRKILSEKKGEGYIDIAVGILCLMLVVALAVSLFPVFMTKQQLNRFADEIVRQAEIVGSTNVNRRIEDLREETGLDPEISWDCDYFEGSKIQLNGNITVTLTCRINIGFFQFGSFPIEIKARASGKSEVYYK</sequence>
<dbReference type="Proteomes" id="UP000261023">
    <property type="component" value="Unassembled WGS sequence"/>
</dbReference>
<keyword evidence="1" id="KW-0812">Transmembrane</keyword>
<name>A0A3E3DGG6_9FIRM</name>
<dbReference type="Pfam" id="PF14208">
    <property type="entry name" value="DUF4320"/>
    <property type="match status" value="1"/>
</dbReference>
<dbReference type="AlphaFoldDB" id="A0A3E3DGG6"/>